<keyword evidence="1" id="KW-0966">Cell projection</keyword>
<gene>
    <name evidence="1" type="ORF">LAX5112_02745</name>
</gene>
<evidence type="ECO:0000313" key="2">
    <source>
        <dbReference type="Proteomes" id="UP000053235"/>
    </source>
</evidence>
<dbReference type="STRING" id="388408.LAX5112_02745"/>
<accession>A0A0M7A7V3</accession>
<dbReference type="RefSeq" id="WP_040450822.1">
    <property type="nucleotide sequence ID" value="NZ_CXWD01000009.1"/>
</dbReference>
<keyword evidence="1" id="KW-0969">Cilium</keyword>
<reference evidence="2" key="1">
    <citation type="submission" date="2015-07" db="EMBL/GenBank/DDBJ databases">
        <authorList>
            <person name="Rodrigo-Torres Lidia"/>
            <person name="Arahal R.David."/>
        </authorList>
    </citation>
    <scope>NUCLEOTIDE SEQUENCE [LARGE SCALE GENOMIC DNA]</scope>
    <source>
        <strain evidence="2">CECT 5112</strain>
    </source>
</reference>
<organism evidence="1 2">
    <name type="scientific">Roseibium alexandrii</name>
    <dbReference type="NCBI Taxonomy" id="388408"/>
    <lineage>
        <taxon>Bacteria</taxon>
        <taxon>Pseudomonadati</taxon>
        <taxon>Pseudomonadota</taxon>
        <taxon>Alphaproteobacteria</taxon>
        <taxon>Hyphomicrobiales</taxon>
        <taxon>Stappiaceae</taxon>
        <taxon>Roseibium</taxon>
    </lineage>
</organism>
<keyword evidence="1" id="KW-0282">Flagellum</keyword>
<sequence length="509" mass="54725">MPVSSISTSRSYLTSQLLNLNDKLTEKTTQLASGKVGSTYGDIGDRRLLDIQLTQKVSLIESYQETITISNLHLEAMTVSLDRLEDIRRDAKSAMDTNDFVIQSDGQTQTQSRAELLLNEALNILNTEVAGYYPFGGTDAISDPVQAIDTIMNGANGLSGLKDYMSEFSQANLGALNNGRMTVSALTTTPGPLDSTFTIAEDGAHDFGFDISSVTSTLTNVTLTGPGGGDPDTFDVQFTGQPTLGEQIEITLTLPPDHTNTTTITLTAAASNEAEGTFAIGADLEETAQNLRDAIAQELGDTAQTTLKAASDIWASDEFFSTYNGEVPQRIDGPPYTTATALTSGATDTLSWYTGRNTTTTDPRTDKNAIIDTNLTVEYGVRANEEPLQELVQTLATFAAADFSGGAQLDEEYYNALSTDLRAILQPPGIDQSGIVDISTDIAIAHRTASLTDQRHIQVVNTYEATIGEIEGIDQDRLAAEILQLRTNIEVSYNASSIVFNLSLADYLR</sequence>
<dbReference type="Proteomes" id="UP000053235">
    <property type="component" value="Unassembled WGS sequence"/>
</dbReference>
<dbReference type="EMBL" id="CXWD01000009">
    <property type="protein sequence ID" value="CTQ71178.1"/>
    <property type="molecule type" value="Genomic_DNA"/>
</dbReference>
<keyword evidence="2" id="KW-1185">Reference proteome</keyword>
<dbReference type="OrthoDB" id="7312911at2"/>
<name>A0A0M7A7V3_9HYPH</name>
<dbReference type="AlphaFoldDB" id="A0A0M7A7V3"/>
<protein>
    <submittedName>
        <fullName evidence="1">Flagellar hook-associated protein FlgL</fullName>
    </submittedName>
</protein>
<evidence type="ECO:0000313" key="1">
    <source>
        <dbReference type="EMBL" id="CTQ71178.1"/>
    </source>
</evidence>
<proteinExistence type="predicted"/>
<dbReference type="SUPFAM" id="SSF64518">
    <property type="entry name" value="Phase 1 flagellin"/>
    <property type="match status" value="1"/>
</dbReference>